<dbReference type="InterPro" id="IPR031599">
    <property type="entry name" value="ABC_tran_2"/>
</dbReference>
<feature type="transmembrane region" description="Helical" evidence="1">
    <location>
        <begin position="483"/>
        <end position="504"/>
    </location>
</feature>
<dbReference type="Pfam" id="PF16949">
    <property type="entry name" value="ABC_tran_2"/>
    <property type="match status" value="1"/>
</dbReference>
<feature type="transmembrane region" description="Helical" evidence="1">
    <location>
        <begin position="28"/>
        <end position="46"/>
    </location>
</feature>
<feature type="transmembrane region" description="Helical" evidence="1">
    <location>
        <begin position="367"/>
        <end position="388"/>
    </location>
</feature>
<dbReference type="STRING" id="1385511.GCA_000425225_02258"/>
<dbReference type="AlphaFoldDB" id="A0A0A5HMW5"/>
<feature type="transmembrane region" description="Helical" evidence="1">
    <location>
        <begin position="66"/>
        <end position="94"/>
    </location>
</feature>
<evidence type="ECO:0000256" key="1">
    <source>
        <dbReference type="SAM" id="Phobius"/>
    </source>
</evidence>
<name>A0A0A5HMW5_9BACI</name>
<keyword evidence="3" id="KW-1185">Reference proteome</keyword>
<dbReference type="Proteomes" id="UP000030403">
    <property type="component" value="Unassembled WGS sequence"/>
</dbReference>
<evidence type="ECO:0000313" key="2">
    <source>
        <dbReference type="EMBL" id="KGX84952.1"/>
    </source>
</evidence>
<feature type="transmembrane region" description="Helical" evidence="1">
    <location>
        <begin position="439"/>
        <end position="463"/>
    </location>
</feature>
<sequence length="546" mass="62334">MSNTFTLFKIMMKQYFSWADKDDKQKTGILFFIIAMIPVTLFWFWFVNGIVSGIHPILAEANLQHLIIAFALLITGLTIILTSIPTIVTSFYFANDLESYLTLPVKAYQILIGKTLAPLITVYGATAVIMVPTLLMYGLTDGAGSVYIIFSLFTFVLFPIIPFILASILVMFLMRFANIAKNKDRTKVFAGIFSFAMVIGINVVIRLNQNPENMSSDFAQWIQKQDDLLWGTSKFLPNVYIATKAIESTYWWQNALFFILLFVVTGLFIALFMWIGQRLYFQGVQGISSGNKGKTFTSLSNKLYVRPVYWSYTLKELRTIYRTPSFFINCIVQNLFAPFFILIIMFFENNLGSITEMVDQFNEKYILLAMFGISLFVMGSNPTATSSISREGYNWFTNKYLPIDPKTIIYSKALAAWIIDWVSIAVLFILFTFLLKVPFLVIALWVVLTALASWFSVFMGIYVDLNNPRLNWSDEQQVFKSRFAPLLTLLIQAFSFGFLILATWNLPFISGLWLTTLTLLLGTGIALYIAHKIAMKTTQKRFHYLG</sequence>
<feature type="transmembrane region" description="Helical" evidence="1">
    <location>
        <begin position="186"/>
        <end position="205"/>
    </location>
</feature>
<comment type="caution">
    <text evidence="2">The sequence shown here is derived from an EMBL/GenBank/DDBJ whole genome shotgun (WGS) entry which is preliminary data.</text>
</comment>
<protein>
    <submittedName>
        <fullName evidence="2">Uncharacterized protein</fullName>
    </submittedName>
</protein>
<feature type="transmembrane region" description="Helical" evidence="1">
    <location>
        <begin position="115"/>
        <end position="139"/>
    </location>
</feature>
<feature type="transmembrane region" description="Helical" evidence="1">
    <location>
        <begin position="326"/>
        <end position="347"/>
    </location>
</feature>
<keyword evidence="1" id="KW-0472">Membrane</keyword>
<feature type="transmembrane region" description="Helical" evidence="1">
    <location>
        <begin position="409"/>
        <end position="433"/>
    </location>
</feature>
<accession>A0A0A5HMW5</accession>
<proteinExistence type="predicted"/>
<dbReference type="EMBL" id="AVPF01000046">
    <property type="protein sequence ID" value="KGX84952.1"/>
    <property type="molecule type" value="Genomic_DNA"/>
</dbReference>
<dbReference type="OrthoDB" id="138672at2"/>
<keyword evidence="1" id="KW-0812">Transmembrane</keyword>
<dbReference type="RefSeq" id="WP_027448725.1">
    <property type="nucleotide sequence ID" value="NZ_AVPF01000046.1"/>
</dbReference>
<feature type="transmembrane region" description="Helical" evidence="1">
    <location>
        <begin position="255"/>
        <end position="275"/>
    </location>
</feature>
<evidence type="ECO:0000313" key="3">
    <source>
        <dbReference type="Proteomes" id="UP000030403"/>
    </source>
</evidence>
<dbReference type="eggNOG" id="ENOG502Z8T8">
    <property type="taxonomic scope" value="Bacteria"/>
</dbReference>
<feature type="transmembrane region" description="Helical" evidence="1">
    <location>
        <begin position="510"/>
        <end position="530"/>
    </location>
</feature>
<gene>
    <name evidence="2" type="ORF">N783_15700</name>
</gene>
<organism evidence="2 3">
    <name type="scientific">Pontibacillus marinus BH030004 = DSM 16465</name>
    <dbReference type="NCBI Taxonomy" id="1385511"/>
    <lineage>
        <taxon>Bacteria</taxon>
        <taxon>Bacillati</taxon>
        <taxon>Bacillota</taxon>
        <taxon>Bacilli</taxon>
        <taxon>Bacillales</taxon>
        <taxon>Bacillaceae</taxon>
        <taxon>Pontibacillus</taxon>
    </lineage>
</organism>
<feature type="transmembrane region" description="Helical" evidence="1">
    <location>
        <begin position="145"/>
        <end position="174"/>
    </location>
</feature>
<keyword evidence="1" id="KW-1133">Transmembrane helix</keyword>
<reference evidence="2 3" key="1">
    <citation type="submission" date="2013-08" db="EMBL/GenBank/DDBJ databases">
        <authorList>
            <person name="Huang J."/>
            <person name="Wang G."/>
        </authorList>
    </citation>
    <scope>NUCLEOTIDE SEQUENCE [LARGE SCALE GENOMIC DNA]</scope>
    <source>
        <strain evidence="2 3">BH030004</strain>
    </source>
</reference>